<dbReference type="Proteomes" id="UP000000305">
    <property type="component" value="Unassembled WGS sequence"/>
</dbReference>
<feature type="region of interest" description="Disordered" evidence="1">
    <location>
        <begin position="67"/>
        <end position="93"/>
    </location>
</feature>
<reference evidence="2 3" key="1">
    <citation type="journal article" date="2011" name="Science">
        <title>The ecoresponsive genome of Daphnia pulex.</title>
        <authorList>
            <person name="Colbourne J.K."/>
            <person name="Pfrender M.E."/>
            <person name="Gilbert D."/>
            <person name="Thomas W.K."/>
            <person name="Tucker A."/>
            <person name="Oakley T.H."/>
            <person name="Tokishita S."/>
            <person name="Aerts A."/>
            <person name="Arnold G.J."/>
            <person name="Basu M.K."/>
            <person name="Bauer D.J."/>
            <person name="Caceres C.E."/>
            <person name="Carmel L."/>
            <person name="Casola C."/>
            <person name="Choi J.H."/>
            <person name="Detter J.C."/>
            <person name="Dong Q."/>
            <person name="Dusheyko S."/>
            <person name="Eads B.D."/>
            <person name="Frohlich T."/>
            <person name="Geiler-Samerotte K.A."/>
            <person name="Gerlach D."/>
            <person name="Hatcher P."/>
            <person name="Jogdeo S."/>
            <person name="Krijgsveld J."/>
            <person name="Kriventseva E.V."/>
            <person name="Kultz D."/>
            <person name="Laforsch C."/>
            <person name="Lindquist E."/>
            <person name="Lopez J."/>
            <person name="Manak J.R."/>
            <person name="Muller J."/>
            <person name="Pangilinan J."/>
            <person name="Patwardhan R.P."/>
            <person name="Pitluck S."/>
            <person name="Pritham E.J."/>
            <person name="Rechtsteiner A."/>
            <person name="Rho M."/>
            <person name="Rogozin I.B."/>
            <person name="Sakarya O."/>
            <person name="Salamov A."/>
            <person name="Schaack S."/>
            <person name="Shapiro H."/>
            <person name="Shiga Y."/>
            <person name="Skalitzky C."/>
            <person name="Smith Z."/>
            <person name="Souvorov A."/>
            <person name="Sung W."/>
            <person name="Tang Z."/>
            <person name="Tsuchiya D."/>
            <person name="Tu H."/>
            <person name="Vos H."/>
            <person name="Wang M."/>
            <person name="Wolf Y.I."/>
            <person name="Yamagata H."/>
            <person name="Yamada T."/>
            <person name="Ye Y."/>
            <person name="Shaw J.R."/>
            <person name="Andrews J."/>
            <person name="Crease T.J."/>
            <person name="Tang H."/>
            <person name="Lucas S.M."/>
            <person name="Robertson H.M."/>
            <person name="Bork P."/>
            <person name="Koonin E.V."/>
            <person name="Zdobnov E.M."/>
            <person name="Grigoriev I.V."/>
            <person name="Lynch M."/>
            <person name="Boore J.L."/>
        </authorList>
    </citation>
    <scope>NUCLEOTIDE SEQUENCE [LARGE SCALE GENOMIC DNA]</scope>
</reference>
<evidence type="ECO:0000313" key="2">
    <source>
        <dbReference type="EMBL" id="EFX75764.1"/>
    </source>
</evidence>
<dbReference type="AlphaFoldDB" id="E9GXS8"/>
<keyword evidence="3" id="KW-1185">Reference proteome</keyword>
<dbReference type="EMBL" id="GL732573">
    <property type="protein sequence ID" value="EFX75764.1"/>
    <property type="molecule type" value="Genomic_DNA"/>
</dbReference>
<protein>
    <submittedName>
        <fullName evidence="2">Uncharacterized protein</fullName>
    </submittedName>
</protein>
<proteinExistence type="predicted"/>
<sequence length="205" mass="22360">MDYSRPSGLPLRLHSGTSSSTCATAVVLRVASLLSALLALAAKENGIAALPIAISWDMIRLMHQQQQQSTWHHDDRSGRTRSKTSSSKLTGKPRSGCCGRSCWQWLRVVSRSWPILLPVATTVVLLGARIALQQGQLPLFSEQDNPAAFASSRKARCERETHSMITAAAQKATLVQCHSRYEFITLSSFICRLGQTAGIGWNASP</sequence>
<dbReference type="KEGG" id="dpx:DAPPUDRAFT_107640"/>
<dbReference type="HOGENOM" id="CLU_1338771_0_0_1"/>
<dbReference type="OrthoDB" id="1658288at2759"/>
<evidence type="ECO:0000313" key="3">
    <source>
        <dbReference type="Proteomes" id="UP000000305"/>
    </source>
</evidence>
<accession>E9GXS8</accession>
<gene>
    <name evidence="2" type="ORF">DAPPUDRAFT_107640</name>
</gene>
<organism evidence="2 3">
    <name type="scientific">Daphnia pulex</name>
    <name type="common">Water flea</name>
    <dbReference type="NCBI Taxonomy" id="6669"/>
    <lineage>
        <taxon>Eukaryota</taxon>
        <taxon>Metazoa</taxon>
        <taxon>Ecdysozoa</taxon>
        <taxon>Arthropoda</taxon>
        <taxon>Crustacea</taxon>
        <taxon>Branchiopoda</taxon>
        <taxon>Diplostraca</taxon>
        <taxon>Cladocera</taxon>
        <taxon>Anomopoda</taxon>
        <taxon>Daphniidae</taxon>
        <taxon>Daphnia</taxon>
    </lineage>
</organism>
<dbReference type="InParanoid" id="E9GXS8"/>
<evidence type="ECO:0000256" key="1">
    <source>
        <dbReference type="SAM" id="MobiDB-lite"/>
    </source>
</evidence>
<feature type="compositionally biased region" description="Low complexity" evidence="1">
    <location>
        <begin position="83"/>
        <end position="92"/>
    </location>
</feature>
<name>E9GXS8_DAPPU</name>